<reference evidence="3" key="1">
    <citation type="journal article" date="2012" name="Proc. Natl. Acad. Sci. U.S.A.">
        <title>Antigenic diversity is generated by distinct evolutionary mechanisms in African trypanosome species.</title>
        <authorList>
            <person name="Jackson A.P."/>
            <person name="Berry A."/>
            <person name="Aslett M."/>
            <person name="Allison H.C."/>
            <person name="Burton P."/>
            <person name="Vavrova-Anderson J."/>
            <person name="Brown R."/>
            <person name="Browne H."/>
            <person name="Corton N."/>
            <person name="Hauser H."/>
            <person name="Gamble J."/>
            <person name="Gilderthorp R."/>
            <person name="Marcello L."/>
            <person name="McQuillan J."/>
            <person name="Otto T.D."/>
            <person name="Quail M.A."/>
            <person name="Sanders M.J."/>
            <person name="van Tonder A."/>
            <person name="Ginger M.L."/>
            <person name="Field M.C."/>
            <person name="Barry J.D."/>
            <person name="Hertz-Fowler C."/>
            <person name="Berriman M."/>
        </authorList>
    </citation>
    <scope>NUCLEOTIDE SEQUENCE</scope>
    <source>
        <strain evidence="3">Y486</strain>
    </source>
</reference>
<dbReference type="EMBL" id="HE573026">
    <property type="protein sequence ID" value="CCC51541.1"/>
    <property type="molecule type" value="Genomic_DNA"/>
</dbReference>
<dbReference type="InterPro" id="IPR001611">
    <property type="entry name" value="Leu-rich_rpt"/>
</dbReference>
<keyword evidence="2" id="KW-0677">Repeat</keyword>
<dbReference type="PROSITE" id="PS51450">
    <property type="entry name" value="LRR"/>
    <property type="match status" value="4"/>
</dbReference>
<evidence type="ECO:0000313" key="3">
    <source>
        <dbReference type="EMBL" id="CCC51541.1"/>
    </source>
</evidence>
<dbReference type="PANTHER" id="PTHR15454:SF56">
    <property type="entry name" value="PROTEIN PHOSPHATASE 1 REGULATORY SUBUNIT 7-RELATED"/>
    <property type="match status" value="1"/>
</dbReference>
<dbReference type="OMA" id="CHTIRTL"/>
<dbReference type="Pfam" id="PF13855">
    <property type="entry name" value="LRR_8"/>
    <property type="match status" value="1"/>
</dbReference>
<dbReference type="SUPFAM" id="SSF52058">
    <property type="entry name" value="L domain-like"/>
    <property type="match status" value="1"/>
</dbReference>
<organism evidence="3">
    <name type="scientific">Trypanosoma vivax (strain Y486)</name>
    <dbReference type="NCBI Taxonomy" id="1055687"/>
    <lineage>
        <taxon>Eukaryota</taxon>
        <taxon>Discoba</taxon>
        <taxon>Euglenozoa</taxon>
        <taxon>Kinetoplastea</taxon>
        <taxon>Metakinetoplastina</taxon>
        <taxon>Trypanosomatida</taxon>
        <taxon>Trypanosomatidae</taxon>
        <taxon>Trypanosoma</taxon>
        <taxon>Duttonella</taxon>
    </lineage>
</organism>
<evidence type="ECO:0008006" key="4">
    <source>
        <dbReference type="Google" id="ProtNLM"/>
    </source>
</evidence>
<gene>
    <name evidence="3" type="ORF">TVY486_1005920</name>
</gene>
<dbReference type="Gene3D" id="3.80.10.10">
    <property type="entry name" value="Ribonuclease Inhibitor"/>
    <property type="match status" value="2"/>
</dbReference>
<evidence type="ECO:0000256" key="1">
    <source>
        <dbReference type="ARBA" id="ARBA00022614"/>
    </source>
</evidence>
<accession>G0U6N7</accession>
<dbReference type="VEuPathDB" id="TriTrypDB:TvY486_1005920"/>
<keyword evidence="1" id="KW-0433">Leucine-rich repeat</keyword>
<dbReference type="AlphaFoldDB" id="G0U6N7"/>
<dbReference type="GO" id="GO:0005737">
    <property type="term" value="C:cytoplasm"/>
    <property type="evidence" value="ECO:0007669"/>
    <property type="project" value="TreeGrafter"/>
</dbReference>
<evidence type="ECO:0000256" key="2">
    <source>
        <dbReference type="ARBA" id="ARBA00022737"/>
    </source>
</evidence>
<sequence>MAVVSALPSSTVACCSNADTEGANPLSEETVRASLDQLGTNADGCLVYARCNLCGLQLTSIRLLSSYVHLQRLSLDGNQLVSLQPLQTLRSLVYLSAANNAINDAVFSDLASSSATLERLNLDGNSLTSLNGLCKLPFLMDFSASRNNITELSAADFAVHSSLTRLNLAMNNISCVHLDTFAKCHTIRTLNLSCNKIEDASFVVHLAGNLEVLNLRDNKVDKLTDFDVLRNLVFLYLSGNMIQDWGELDNVSDLTNLRILTLYDNPLLRAPAYPHENSDFPREDTACVAEDVDFVSSRVCNLISASTLRPVMGTTNLVSVVPPAARSVVQHIPVASQEREVWDNDSALELGRLPYWERCRLRIISIMPHIQVLDDVQVDPREIPRAMRLYKNTVYSAPETVVDDMGSQCSSVKIIEWRRIRGYRK</sequence>
<proteinExistence type="predicted"/>
<dbReference type="InterPro" id="IPR032675">
    <property type="entry name" value="LRR_dom_sf"/>
</dbReference>
<name>G0U6N7_TRYVY</name>
<protein>
    <recommendedName>
        <fullName evidence="4">Leucine-rich repeat protein (LRRP)</fullName>
    </recommendedName>
</protein>
<dbReference type="PANTHER" id="PTHR15454">
    <property type="entry name" value="NISCHARIN RELATED"/>
    <property type="match status" value="1"/>
</dbReference>